<dbReference type="FunFam" id="3.40.50.720:FF:000084">
    <property type="entry name" value="Short-chain dehydrogenase reductase"/>
    <property type="match status" value="1"/>
</dbReference>
<gene>
    <name evidence="4" type="ORF">DFH07DRAFT_980764</name>
</gene>
<proteinExistence type="inferred from homology"/>
<evidence type="ECO:0000256" key="2">
    <source>
        <dbReference type="ARBA" id="ARBA00022857"/>
    </source>
</evidence>
<comment type="similarity">
    <text evidence="1 3">Belongs to the short-chain dehydrogenases/reductases (SDR) family.</text>
</comment>
<evidence type="ECO:0000256" key="3">
    <source>
        <dbReference type="RuleBase" id="RU000363"/>
    </source>
</evidence>
<accession>A0AAD7NVB5</accession>
<dbReference type="InterPro" id="IPR036291">
    <property type="entry name" value="NAD(P)-bd_dom_sf"/>
</dbReference>
<dbReference type="GO" id="GO:0048038">
    <property type="term" value="F:quinone binding"/>
    <property type="evidence" value="ECO:0007669"/>
    <property type="project" value="TreeGrafter"/>
</dbReference>
<evidence type="ECO:0000256" key="1">
    <source>
        <dbReference type="ARBA" id="ARBA00006484"/>
    </source>
</evidence>
<dbReference type="SUPFAM" id="SSF51735">
    <property type="entry name" value="NAD(P)-binding Rossmann-fold domains"/>
    <property type="match status" value="1"/>
</dbReference>
<dbReference type="AlphaFoldDB" id="A0AAD7NVB5"/>
<dbReference type="PANTHER" id="PTHR42760:SF121">
    <property type="entry name" value="3-OXOACYL-(ACYL-CARRIER-PROTEIN) REDUCTASE"/>
    <property type="match status" value="1"/>
</dbReference>
<name>A0AAD7NVB5_9AGAR</name>
<dbReference type="Proteomes" id="UP001215280">
    <property type="component" value="Unassembled WGS sequence"/>
</dbReference>
<dbReference type="InterPro" id="IPR002347">
    <property type="entry name" value="SDR_fam"/>
</dbReference>
<dbReference type="Gene3D" id="3.40.50.720">
    <property type="entry name" value="NAD(P)-binding Rossmann-like Domain"/>
    <property type="match status" value="1"/>
</dbReference>
<dbReference type="PRINTS" id="PR00081">
    <property type="entry name" value="GDHRDH"/>
</dbReference>
<dbReference type="GO" id="GO:0016616">
    <property type="term" value="F:oxidoreductase activity, acting on the CH-OH group of donors, NAD or NADP as acceptor"/>
    <property type="evidence" value="ECO:0007669"/>
    <property type="project" value="TreeGrafter"/>
</dbReference>
<dbReference type="Pfam" id="PF00106">
    <property type="entry name" value="adh_short"/>
    <property type="match status" value="1"/>
</dbReference>
<keyword evidence="2" id="KW-0521">NADP</keyword>
<sequence>MTSFAIKGAAFVTGAAQGMGRAIALRLAADGFNEDFPDVCDLPAKKSLLDGVKQEIVTNFQRESAVVLGDVSSETDVKEMVSNVTRNLGSLDVMVANAGIFRAAPLIETSSQDFDAILATNARGVFLCYRYAALQMIAQGRGGRIIGASSIAGRTGWPGGTAYSASKFAVRGLTQVAAHELAAHKITVNAYAPGHIATPMGEPTSDNQCGLKNSSAVQSLLGDPGSPMDVAAVVSFLASREAHWMTASLALQLTIDGGRLFS</sequence>
<comment type="caution">
    <text evidence="4">The sequence shown here is derived from an EMBL/GenBank/DDBJ whole genome shotgun (WGS) entry which is preliminary data.</text>
</comment>
<organism evidence="4 5">
    <name type="scientific">Mycena maculata</name>
    <dbReference type="NCBI Taxonomy" id="230809"/>
    <lineage>
        <taxon>Eukaryota</taxon>
        <taxon>Fungi</taxon>
        <taxon>Dikarya</taxon>
        <taxon>Basidiomycota</taxon>
        <taxon>Agaricomycotina</taxon>
        <taxon>Agaricomycetes</taxon>
        <taxon>Agaricomycetidae</taxon>
        <taxon>Agaricales</taxon>
        <taxon>Marasmiineae</taxon>
        <taxon>Mycenaceae</taxon>
        <taxon>Mycena</taxon>
    </lineage>
</organism>
<evidence type="ECO:0000313" key="4">
    <source>
        <dbReference type="EMBL" id="KAJ7776555.1"/>
    </source>
</evidence>
<dbReference type="GO" id="GO:0006633">
    <property type="term" value="P:fatty acid biosynthetic process"/>
    <property type="evidence" value="ECO:0007669"/>
    <property type="project" value="TreeGrafter"/>
</dbReference>
<protein>
    <submittedName>
        <fullName evidence="4">NAD-P-binding protein</fullName>
    </submittedName>
</protein>
<dbReference type="EMBL" id="JARJLG010000012">
    <property type="protein sequence ID" value="KAJ7776555.1"/>
    <property type="molecule type" value="Genomic_DNA"/>
</dbReference>
<dbReference type="PROSITE" id="PS00061">
    <property type="entry name" value="ADH_SHORT"/>
    <property type="match status" value="1"/>
</dbReference>
<dbReference type="PANTHER" id="PTHR42760">
    <property type="entry name" value="SHORT-CHAIN DEHYDROGENASES/REDUCTASES FAMILY MEMBER"/>
    <property type="match status" value="1"/>
</dbReference>
<reference evidence="4" key="1">
    <citation type="submission" date="2023-03" db="EMBL/GenBank/DDBJ databases">
        <title>Massive genome expansion in bonnet fungi (Mycena s.s.) driven by repeated elements and novel gene families across ecological guilds.</title>
        <authorList>
            <consortium name="Lawrence Berkeley National Laboratory"/>
            <person name="Harder C.B."/>
            <person name="Miyauchi S."/>
            <person name="Viragh M."/>
            <person name="Kuo A."/>
            <person name="Thoen E."/>
            <person name="Andreopoulos B."/>
            <person name="Lu D."/>
            <person name="Skrede I."/>
            <person name="Drula E."/>
            <person name="Henrissat B."/>
            <person name="Morin E."/>
            <person name="Kohler A."/>
            <person name="Barry K."/>
            <person name="LaButti K."/>
            <person name="Morin E."/>
            <person name="Salamov A."/>
            <person name="Lipzen A."/>
            <person name="Mereny Z."/>
            <person name="Hegedus B."/>
            <person name="Baldrian P."/>
            <person name="Stursova M."/>
            <person name="Weitz H."/>
            <person name="Taylor A."/>
            <person name="Grigoriev I.V."/>
            <person name="Nagy L.G."/>
            <person name="Martin F."/>
            <person name="Kauserud H."/>
        </authorList>
    </citation>
    <scope>NUCLEOTIDE SEQUENCE</scope>
    <source>
        <strain evidence="4">CBHHK188m</strain>
    </source>
</reference>
<dbReference type="PRINTS" id="PR00080">
    <property type="entry name" value="SDRFAMILY"/>
</dbReference>
<evidence type="ECO:0000313" key="5">
    <source>
        <dbReference type="Proteomes" id="UP001215280"/>
    </source>
</evidence>
<keyword evidence="5" id="KW-1185">Reference proteome</keyword>
<dbReference type="InterPro" id="IPR020904">
    <property type="entry name" value="Sc_DH/Rdtase_CS"/>
</dbReference>